<dbReference type="FunFam" id="2.70.70.10:FF:000003">
    <property type="entry name" value="Murein hydrolase activator EnvC"/>
    <property type="match status" value="1"/>
</dbReference>
<proteinExistence type="predicted"/>
<sequence>MRASRFYTTPRLISCLASLVLCLNTAWANGDATRQQLQSIQNRIQKVTRELEAAQGQRGRIEAQLRSSEQAIGAAEDALRQTQSQLIDQRGRLNQLMSRAQTQQTRLRTQIDALSAQVVAAYRTGRQPRLQLLLSQHDPGELSRMLTYYDYLNRARMREIAGAKRNLAGLVRTQQELKRETAVLSATLDQQRRHQHELAQAEAQRRQALAALDRTISSKRARLQDLKQNAKRLQDVVDSISRAVAHSASINALNHTPFGRMRGRLPWPVAGHVLASFGSPRDGSDGVLRWQGTFIHAAQGTPIRAVDAGRVVFADWLRGYGLLLIIDHGHGYMTLYGHDQAIYRPVGSWVRAGEVVASVGDSGGASTSGVYFAIRRDGRPLDPGHWCSGSP</sequence>
<dbReference type="RefSeq" id="WP_070071456.1">
    <property type="nucleotide sequence ID" value="NZ_CP017448.1"/>
</dbReference>
<keyword evidence="5" id="KW-1185">Reference proteome</keyword>
<feature type="chain" id="PRO_5009109729" description="M23ase beta-sheet core domain-containing protein" evidence="2">
    <location>
        <begin position="29"/>
        <end position="391"/>
    </location>
</feature>
<feature type="signal peptide" evidence="2">
    <location>
        <begin position="1"/>
        <end position="28"/>
    </location>
</feature>
<feature type="domain" description="M23ase beta-sheet core" evidence="3">
    <location>
        <begin position="290"/>
        <end position="383"/>
    </location>
</feature>
<organism evidence="4 5">
    <name type="scientific">Acidihalobacter aeolianus</name>
    <dbReference type="NCBI Taxonomy" id="2792603"/>
    <lineage>
        <taxon>Bacteria</taxon>
        <taxon>Pseudomonadati</taxon>
        <taxon>Pseudomonadota</taxon>
        <taxon>Gammaproteobacteria</taxon>
        <taxon>Chromatiales</taxon>
        <taxon>Ectothiorhodospiraceae</taxon>
        <taxon>Acidihalobacter</taxon>
    </lineage>
</organism>
<feature type="coiled-coil region" evidence="1">
    <location>
        <begin position="160"/>
        <end position="243"/>
    </location>
</feature>
<dbReference type="Gene3D" id="2.70.70.10">
    <property type="entry name" value="Glucose Permease (Domain IIA)"/>
    <property type="match status" value="1"/>
</dbReference>
<dbReference type="CDD" id="cd12797">
    <property type="entry name" value="M23_peptidase"/>
    <property type="match status" value="1"/>
</dbReference>
<dbReference type="InterPro" id="IPR011055">
    <property type="entry name" value="Dup_hybrid_motif"/>
</dbReference>
<dbReference type="KEGG" id="aaeo:BJI67_01135"/>
<reference evidence="4 5" key="1">
    <citation type="submission" date="2016-09" db="EMBL/GenBank/DDBJ databases">
        <title>Acidihalobacter prosperus V6 (DSM14174).</title>
        <authorList>
            <person name="Khaleque H.N."/>
            <person name="Ramsay J.P."/>
            <person name="Murphy R.J.T."/>
            <person name="Kaksonen A.H."/>
            <person name="Boxall N.J."/>
            <person name="Watkin E.L.J."/>
        </authorList>
    </citation>
    <scope>NUCLEOTIDE SEQUENCE [LARGE SCALE GENOMIC DNA]</scope>
    <source>
        <strain evidence="4 5">V6</strain>
    </source>
</reference>
<dbReference type="AlphaFoldDB" id="A0A1D8K4H1"/>
<keyword evidence="1" id="KW-0175">Coiled coil</keyword>
<dbReference type="Gene3D" id="6.10.250.3150">
    <property type="match status" value="1"/>
</dbReference>
<evidence type="ECO:0000259" key="3">
    <source>
        <dbReference type="Pfam" id="PF01551"/>
    </source>
</evidence>
<evidence type="ECO:0000256" key="1">
    <source>
        <dbReference type="SAM" id="Coils"/>
    </source>
</evidence>
<dbReference type="EMBL" id="CP017448">
    <property type="protein sequence ID" value="AOV15856.1"/>
    <property type="molecule type" value="Genomic_DNA"/>
</dbReference>
<accession>A0A1D8K4H1</accession>
<dbReference type="PANTHER" id="PTHR21666">
    <property type="entry name" value="PEPTIDASE-RELATED"/>
    <property type="match status" value="1"/>
</dbReference>
<gene>
    <name evidence="4" type="ORF">BJI67_01135</name>
</gene>
<evidence type="ECO:0000313" key="4">
    <source>
        <dbReference type="EMBL" id="AOV15856.1"/>
    </source>
</evidence>
<name>A0A1D8K4H1_9GAMM</name>
<dbReference type="Proteomes" id="UP000095342">
    <property type="component" value="Chromosome"/>
</dbReference>
<dbReference type="PANTHER" id="PTHR21666:SF270">
    <property type="entry name" value="MUREIN HYDROLASE ACTIVATOR ENVC"/>
    <property type="match status" value="1"/>
</dbReference>
<dbReference type="GO" id="GO:0004222">
    <property type="term" value="F:metalloendopeptidase activity"/>
    <property type="evidence" value="ECO:0007669"/>
    <property type="project" value="TreeGrafter"/>
</dbReference>
<dbReference type="SUPFAM" id="SSF51261">
    <property type="entry name" value="Duplicated hybrid motif"/>
    <property type="match status" value="1"/>
</dbReference>
<evidence type="ECO:0000256" key="2">
    <source>
        <dbReference type="SAM" id="SignalP"/>
    </source>
</evidence>
<dbReference type="InterPro" id="IPR016047">
    <property type="entry name" value="M23ase_b-sheet_dom"/>
</dbReference>
<dbReference type="Pfam" id="PF01551">
    <property type="entry name" value="Peptidase_M23"/>
    <property type="match status" value="1"/>
</dbReference>
<protein>
    <recommendedName>
        <fullName evidence="3">M23ase beta-sheet core domain-containing protein</fullName>
    </recommendedName>
</protein>
<feature type="coiled-coil region" evidence="1">
    <location>
        <begin position="30"/>
        <end position="117"/>
    </location>
</feature>
<keyword evidence="2" id="KW-0732">Signal</keyword>
<evidence type="ECO:0000313" key="5">
    <source>
        <dbReference type="Proteomes" id="UP000095342"/>
    </source>
</evidence>
<dbReference type="InterPro" id="IPR050570">
    <property type="entry name" value="Cell_wall_metabolism_enzyme"/>
</dbReference>